<evidence type="ECO:0000256" key="4">
    <source>
        <dbReference type="SAM" id="MobiDB-lite"/>
    </source>
</evidence>
<comment type="caution">
    <text evidence="7">The sequence shown here is derived from an EMBL/GenBank/DDBJ whole genome shotgun (WGS) entry which is preliminary data.</text>
</comment>
<evidence type="ECO:0000256" key="3">
    <source>
        <dbReference type="ARBA" id="ARBA00023012"/>
    </source>
</evidence>
<proteinExistence type="predicted"/>
<dbReference type="SUPFAM" id="SSF55874">
    <property type="entry name" value="ATPase domain of HSP90 chaperone/DNA topoisomerase II/histidine kinase"/>
    <property type="match status" value="1"/>
</dbReference>
<dbReference type="OrthoDB" id="144293at2"/>
<sequence>MALVRARKGTHARGGNVAAAPPSARTRAAAAWDDGRLRRLIVVGIAAPVLAIVGLQALGPLVVQALPLEEEHAGVLGLHFAVFVLSATALLFVMRAYRLALSRNRELESLNDILQAISREEAPARTAELILRHARALLAADDAGMAAGGEAAARRPVPADKHVLTGSDARAQGESPTDGPALERPVLWVSRHRRGFERGDQRTLDALARLAGLAQDHGRMIAAAHTTAVLGERVRIAREMHDSLAQVLSVAHLRLWAIGSRPELADEPTGAQLRELADICREAHTDVRESIFVLRETARTEGGLPQALQRAVASFERSAGVPARLLIEGDVLIDMPQARRAEVLRLVQEALTNVRKHARAHAVTVHVHARDGCTLVVVRDDGRGFDSHELGRSDGFGLHTMRERAAAATRHLRVDSEPGCGTSVGVLLPRQREGSPVAVAAAHSLDAGECLGPLTTLAALDCCRPCPIRDDCQIRHSTAAARPPRPCPGHRTLPRAQNGDSA</sequence>
<reference evidence="7 8" key="1">
    <citation type="submission" date="2012-08" db="EMBL/GenBank/DDBJ databases">
        <title>Whole genome shotgun sequence of Kineosphaera limosa NBRC 100340.</title>
        <authorList>
            <person name="Yoshida I."/>
            <person name="Isaki S."/>
            <person name="Hosoyama A."/>
            <person name="Tsuchikane K."/>
            <person name="Katsumata H."/>
            <person name="Ando Y."/>
            <person name="Ohji S."/>
            <person name="Hamada M."/>
            <person name="Tamura T."/>
            <person name="Yamazoe A."/>
            <person name="Yamazaki S."/>
            <person name="Fujita N."/>
        </authorList>
    </citation>
    <scope>NUCLEOTIDE SEQUENCE [LARGE SCALE GENOMIC DNA]</scope>
    <source>
        <strain evidence="7 8">NBRC 100340</strain>
    </source>
</reference>
<evidence type="ECO:0000259" key="6">
    <source>
        <dbReference type="PROSITE" id="PS50109"/>
    </source>
</evidence>
<dbReference type="RefSeq" id="WP_006590764.1">
    <property type="nucleotide sequence ID" value="NZ_BAHD01000004.1"/>
</dbReference>
<dbReference type="GO" id="GO:0000155">
    <property type="term" value="F:phosphorelay sensor kinase activity"/>
    <property type="evidence" value="ECO:0007669"/>
    <property type="project" value="InterPro"/>
</dbReference>
<feature type="transmembrane region" description="Helical" evidence="5">
    <location>
        <begin position="75"/>
        <end position="97"/>
    </location>
</feature>
<dbReference type="Pfam" id="PF02518">
    <property type="entry name" value="HATPase_c"/>
    <property type="match status" value="1"/>
</dbReference>
<keyword evidence="5" id="KW-1133">Transmembrane helix</keyword>
<dbReference type="Pfam" id="PF07730">
    <property type="entry name" value="HisKA_3"/>
    <property type="match status" value="1"/>
</dbReference>
<dbReference type="SMART" id="SM00387">
    <property type="entry name" value="HATPase_c"/>
    <property type="match status" value="1"/>
</dbReference>
<keyword evidence="3" id="KW-0902">Two-component regulatory system</keyword>
<dbReference type="STRING" id="1184609.KILIM_004_00200"/>
<feature type="region of interest" description="Disordered" evidence="4">
    <location>
        <begin position="1"/>
        <end position="21"/>
    </location>
</feature>
<dbReference type="eggNOG" id="COG3850">
    <property type="taxonomic scope" value="Bacteria"/>
</dbReference>
<feature type="transmembrane region" description="Helical" evidence="5">
    <location>
        <begin position="40"/>
        <end position="63"/>
    </location>
</feature>
<dbReference type="EMBL" id="BAHD01000004">
    <property type="protein sequence ID" value="GAB94231.1"/>
    <property type="molecule type" value="Genomic_DNA"/>
</dbReference>
<dbReference type="InterPro" id="IPR003594">
    <property type="entry name" value="HATPase_dom"/>
</dbReference>
<dbReference type="InterPro" id="IPR005467">
    <property type="entry name" value="His_kinase_dom"/>
</dbReference>
<keyword evidence="5" id="KW-0812">Transmembrane</keyword>
<dbReference type="AlphaFoldDB" id="K6WKB0"/>
<keyword evidence="1" id="KW-0808">Transferase</keyword>
<dbReference type="GO" id="GO:0046983">
    <property type="term" value="F:protein dimerization activity"/>
    <property type="evidence" value="ECO:0007669"/>
    <property type="project" value="InterPro"/>
</dbReference>
<feature type="compositionally biased region" description="Basic residues" evidence="4">
    <location>
        <begin position="1"/>
        <end position="11"/>
    </location>
</feature>
<organism evidence="7 8">
    <name type="scientific">Kineosphaera limosa NBRC 100340</name>
    <dbReference type="NCBI Taxonomy" id="1184609"/>
    <lineage>
        <taxon>Bacteria</taxon>
        <taxon>Bacillati</taxon>
        <taxon>Actinomycetota</taxon>
        <taxon>Actinomycetes</taxon>
        <taxon>Micrococcales</taxon>
        <taxon>Dermatophilaceae</taxon>
        <taxon>Kineosphaera</taxon>
    </lineage>
</organism>
<evidence type="ECO:0000313" key="7">
    <source>
        <dbReference type="EMBL" id="GAB94231.1"/>
    </source>
</evidence>
<dbReference type="PANTHER" id="PTHR24421:SF57">
    <property type="entry name" value="HISTIDINE KINASE DIMERISATION AND PHOSPHOACCEPTOR REGION"/>
    <property type="match status" value="1"/>
</dbReference>
<evidence type="ECO:0000256" key="5">
    <source>
        <dbReference type="SAM" id="Phobius"/>
    </source>
</evidence>
<feature type="region of interest" description="Disordered" evidence="4">
    <location>
        <begin position="479"/>
        <end position="502"/>
    </location>
</feature>
<keyword evidence="2 7" id="KW-0418">Kinase</keyword>
<dbReference type="PROSITE" id="PS50109">
    <property type="entry name" value="HIS_KIN"/>
    <property type="match status" value="1"/>
</dbReference>
<keyword evidence="8" id="KW-1185">Reference proteome</keyword>
<dbReference type="Proteomes" id="UP000008366">
    <property type="component" value="Unassembled WGS sequence"/>
</dbReference>
<evidence type="ECO:0000256" key="1">
    <source>
        <dbReference type="ARBA" id="ARBA00022679"/>
    </source>
</evidence>
<accession>K6WKB0</accession>
<dbReference type="Gene3D" id="1.20.5.1930">
    <property type="match status" value="1"/>
</dbReference>
<gene>
    <name evidence="7" type="ORF">KILIM_004_00200</name>
</gene>
<dbReference type="InterPro" id="IPR011712">
    <property type="entry name" value="Sig_transdc_His_kin_sub3_dim/P"/>
</dbReference>
<dbReference type="InterPro" id="IPR036890">
    <property type="entry name" value="HATPase_C_sf"/>
</dbReference>
<protein>
    <submittedName>
        <fullName evidence="7">Putative two-component histidine kinase</fullName>
    </submittedName>
</protein>
<dbReference type="CDD" id="cd16917">
    <property type="entry name" value="HATPase_UhpB-NarQ-NarX-like"/>
    <property type="match status" value="1"/>
</dbReference>
<dbReference type="Gene3D" id="3.30.565.10">
    <property type="entry name" value="Histidine kinase-like ATPase, C-terminal domain"/>
    <property type="match status" value="1"/>
</dbReference>
<dbReference type="PANTHER" id="PTHR24421">
    <property type="entry name" value="NITRATE/NITRITE SENSOR PROTEIN NARX-RELATED"/>
    <property type="match status" value="1"/>
</dbReference>
<name>K6WKB0_9MICO</name>
<evidence type="ECO:0000256" key="2">
    <source>
        <dbReference type="ARBA" id="ARBA00022777"/>
    </source>
</evidence>
<dbReference type="GO" id="GO:0016020">
    <property type="term" value="C:membrane"/>
    <property type="evidence" value="ECO:0007669"/>
    <property type="project" value="InterPro"/>
</dbReference>
<dbReference type="InterPro" id="IPR050482">
    <property type="entry name" value="Sensor_HK_TwoCompSys"/>
</dbReference>
<feature type="domain" description="Histidine kinase" evidence="6">
    <location>
        <begin position="235"/>
        <end position="432"/>
    </location>
</feature>
<evidence type="ECO:0000313" key="8">
    <source>
        <dbReference type="Proteomes" id="UP000008366"/>
    </source>
</evidence>
<keyword evidence="5" id="KW-0472">Membrane</keyword>